<reference evidence="2" key="1">
    <citation type="journal article" date="2014" name="Int. J. Syst. Evol. Microbiol.">
        <title>Complete genome sequence of Corynebacterium casei LMG S-19264T (=DSM 44701T), isolated from a smear-ripened cheese.</title>
        <authorList>
            <consortium name="US DOE Joint Genome Institute (JGI-PGF)"/>
            <person name="Walter F."/>
            <person name="Albersmeier A."/>
            <person name="Kalinowski J."/>
            <person name="Ruckert C."/>
        </authorList>
    </citation>
    <scope>NUCLEOTIDE SEQUENCE</scope>
    <source>
        <strain evidence="2">CGMCC 1.15343</strain>
    </source>
</reference>
<dbReference type="RefSeq" id="WP_188625498.1">
    <property type="nucleotide sequence ID" value="NZ_BMIL01000002.1"/>
</dbReference>
<organism evidence="2 3">
    <name type="scientific">Pedobacter quisquiliarum</name>
    <dbReference type="NCBI Taxonomy" id="1834438"/>
    <lineage>
        <taxon>Bacteria</taxon>
        <taxon>Pseudomonadati</taxon>
        <taxon>Bacteroidota</taxon>
        <taxon>Sphingobacteriia</taxon>
        <taxon>Sphingobacteriales</taxon>
        <taxon>Sphingobacteriaceae</taxon>
        <taxon>Pedobacter</taxon>
    </lineage>
</organism>
<gene>
    <name evidence="2" type="ORF">GCM10011387_07470</name>
</gene>
<protein>
    <submittedName>
        <fullName evidence="2">Uncharacterized protein</fullName>
    </submittedName>
</protein>
<accession>A0A916U261</accession>
<name>A0A916U261_9SPHI</name>
<evidence type="ECO:0000313" key="2">
    <source>
        <dbReference type="EMBL" id="GGC56405.1"/>
    </source>
</evidence>
<keyword evidence="3" id="KW-1185">Reference proteome</keyword>
<evidence type="ECO:0000256" key="1">
    <source>
        <dbReference type="SAM" id="MobiDB-lite"/>
    </source>
</evidence>
<dbReference type="Proteomes" id="UP000651668">
    <property type="component" value="Unassembled WGS sequence"/>
</dbReference>
<dbReference type="AlphaFoldDB" id="A0A916U261"/>
<feature type="region of interest" description="Disordered" evidence="1">
    <location>
        <begin position="55"/>
        <end position="77"/>
    </location>
</feature>
<dbReference type="EMBL" id="BMIL01000002">
    <property type="protein sequence ID" value="GGC56405.1"/>
    <property type="molecule type" value="Genomic_DNA"/>
</dbReference>
<sequence length="106" mass="11217">MTTTRKIAKGLSMLCLIGLIGIGLNLHVSSVEKALIDSASSTKIINTTEASNTAAAFPSNQNSATAENVPGDQHGSRSTLPDLGIKQMLTPIISQYLAEFLPRLLH</sequence>
<reference evidence="2" key="2">
    <citation type="submission" date="2020-09" db="EMBL/GenBank/DDBJ databases">
        <authorList>
            <person name="Sun Q."/>
            <person name="Zhou Y."/>
        </authorList>
    </citation>
    <scope>NUCLEOTIDE SEQUENCE</scope>
    <source>
        <strain evidence="2">CGMCC 1.15343</strain>
    </source>
</reference>
<evidence type="ECO:0000313" key="3">
    <source>
        <dbReference type="Proteomes" id="UP000651668"/>
    </source>
</evidence>
<proteinExistence type="predicted"/>
<comment type="caution">
    <text evidence="2">The sequence shown here is derived from an EMBL/GenBank/DDBJ whole genome shotgun (WGS) entry which is preliminary data.</text>
</comment>
<feature type="compositionally biased region" description="Polar residues" evidence="1">
    <location>
        <begin position="55"/>
        <end position="66"/>
    </location>
</feature>